<evidence type="ECO:0000313" key="6">
    <source>
        <dbReference type="EMBL" id="KGP72734.1"/>
    </source>
</evidence>
<keyword evidence="4" id="KW-0472">Membrane</keyword>
<dbReference type="GO" id="GO:0012505">
    <property type="term" value="C:endomembrane system"/>
    <property type="evidence" value="ECO:0007669"/>
    <property type="project" value="UniProtKB-SubCell"/>
</dbReference>
<dbReference type="Proteomes" id="UP000030147">
    <property type="component" value="Unassembled WGS sequence"/>
</dbReference>
<evidence type="ECO:0000256" key="1">
    <source>
        <dbReference type="ARBA" id="ARBA00004127"/>
    </source>
</evidence>
<comment type="subcellular location">
    <subcellularLocation>
        <location evidence="1">Endomembrane system</location>
        <topology evidence="1">Multi-pass membrane protein</topology>
    </subcellularLocation>
</comment>
<dbReference type="eggNOG" id="COG3339">
    <property type="taxonomic scope" value="Bacteria"/>
</dbReference>
<evidence type="ECO:0000256" key="4">
    <source>
        <dbReference type="ARBA" id="ARBA00023136"/>
    </source>
</evidence>
<gene>
    <name evidence="6" type="ORF">N782_10855</name>
</gene>
<proteinExistence type="predicted"/>
<keyword evidence="2" id="KW-0812">Transmembrane</keyword>
<dbReference type="EMBL" id="AVBF01000024">
    <property type="protein sequence ID" value="KGP72734.1"/>
    <property type="molecule type" value="Genomic_DNA"/>
</dbReference>
<feature type="domain" description="DUF1232" evidence="5">
    <location>
        <begin position="61"/>
        <end position="94"/>
    </location>
</feature>
<dbReference type="OrthoDB" id="9793277at2"/>
<accession>A0A0A2TB13</accession>
<evidence type="ECO:0000313" key="7">
    <source>
        <dbReference type="Proteomes" id="UP000030147"/>
    </source>
</evidence>
<protein>
    <recommendedName>
        <fullName evidence="5">DUF1232 domain-containing protein</fullName>
    </recommendedName>
</protein>
<comment type="caution">
    <text evidence="6">The sequence shown here is derived from an EMBL/GenBank/DDBJ whole genome shotgun (WGS) entry which is preliminary data.</text>
</comment>
<sequence length="138" mass="15551">MGNSHKQQLIPSTRDKGKFFSKEKFWSKLQLFAKKAGHSVVYAALLLYFTLQKDDLPVWVRTTIIGALGYFILPFDLIPDFAAGVGFTDDLGALGAALLQVAMYIDEEVKMKAKEKLQIWFGSEVDTTVVDQKLFLEE</sequence>
<dbReference type="Pfam" id="PF06803">
    <property type="entry name" value="DUF1232"/>
    <property type="match status" value="1"/>
</dbReference>
<dbReference type="InterPro" id="IPR010652">
    <property type="entry name" value="DUF1232"/>
</dbReference>
<reference evidence="6 7" key="1">
    <citation type="journal article" date="2015" name="Stand. Genomic Sci.">
        <title>High quality draft genome sequence of the moderately halophilic bacterium Pontibacillus yanchengensis Y32(T) and comparison among Pontibacillus genomes.</title>
        <authorList>
            <person name="Huang J."/>
            <person name="Qiao Z.X."/>
            <person name="Tang J.W."/>
            <person name="Wang G."/>
        </authorList>
    </citation>
    <scope>NUCLEOTIDE SEQUENCE [LARGE SCALE GENOMIC DNA]</scope>
    <source>
        <strain evidence="6 7">Y32</strain>
    </source>
</reference>
<dbReference type="AlphaFoldDB" id="A0A0A2TB13"/>
<evidence type="ECO:0000256" key="3">
    <source>
        <dbReference type="ARBA" id="ARBA00022989"/>
    </source>
</evidence>
<keyword evidence="7" id="KW-1185">Reference proteome</keyword>
<evidence type="ECO:0000259" key="5">
    <source>
        <dbReference type="Pfam" id="PF06803"/>
    </source>
</evidence>
<dbReference type="RefSeq" id="WP_036819247.1">
    <property type="nucleotide sequence ID" value="NZ_AVBF01000024.1"/>
</dbReference>
<evidence type="ECO:0000256" key="2">
    <source>
        <dbReference type="ARBA" id="ARBA00022692"/>
    </source>
</evidence>
<organism evidence="6 7">
    <name type="scientific">Pontibacillus yanchengensis Y32</name>
    <dbReference type="NCBI Taxonomy" id="1385514"/>
    <lineage>
        <taxon>Bacteria</taxon>
        <taxon>Bacillati</taxon>
        <taxon>Bacillota</taxon>
        <taxon>Bacilli</taxon>
        <taxon>Bacillales</taxon>
        <taxon>Bacillaceae</taxon>
        <taxon>Pontibacillus</taxon>
    </lineage>
</organism>
<name>A0A0A2TB13_9BACI</name>
<keyword evidence="3" id="KW-1133">Transmembrane helix</keyword>